<dbReference type="EMBL" id="JBHUMQ010000039">
    <property type="protein sequence ID" value="MFD2695166.1"/>
    <property type="molecule type" value="Genomic_DNA"/>
</dbReference>
<proteinExistence type="predicted"/>
<reference evidence="2" key="1">
    <citation type="journal article" date="2019" name="Int. J. Syst. Evol. Microbiol.">
        <title>The Global Catalogue of Microorganisms (GCM) 10K type strain sequencing project: providing services to taxonomists for standard genome sequencing and annotation.</title>
        <authorList>
            <consortium name="The Broad Institute Genomics Platform"/>
            <consortium name="The Broad Institute Genome Sequencing Center for Infectious Disease"/>
            <person name="Wu L."/>
            <person name="Ma J."/>
        </authorList>
    </citation>
    <scope>NUCLEOTIDE SEQUENCE [LARGE SCALE GENOMIC DNA]</scope>
    <source>
        <strain evidence="2">TISTR 2466</strain>
    </source>
</reference>
<dbReference type="RefSeq" id="WP_253060786.1">
    <property type="nucleotide sequence ID" value="NZ_JAMXWM010000007.1"/>
</dbReference>
<protein>
    <submittedName>
        <fullName evidence="1">Phasin family protein</fullName>
    </submittedName>
</protein>
<dbReference type="PANTHER" id="PTHR38664:SF1">
    <property type="entry name" value="SLR0058 PROTEIN"/>
    <property type="match status" value="1"/>
</dbReference>
<gene>
    <name evidence="1" type="ORF">ACFSUE_16285</name>
</gene>
<dbReference type="InterPro" id="IPR008769">
    <property type="entry name" value="PhaF_PhaI"/>
</dbReference>
<accession>A0ABW5S5U5</accession>
<organism evidence="1 2">
    <name type="scientific">Sporolactobacillus shoreicorticis</name>
    <dbReference type="NCBI Taxonomy" id="1923877"/>
    <lineage>
        <taxon>Bacteria</taxon>
        <taxon>Bacillati</taxon>
        <taxon>Bacillota</taxon>
        <taxon>Bacilli</taxon>
        <taxon>Bacillales</taxon>
        <taxon>Sporolactobacillaceae</taxon>
        <taxon>Sporolactobacillus</taxon>
    </lineage>
</organism>
<evidence type="ECO:0000313" key="2">
    <source>
        <dbReference type="Proteomes" id="UP001597399"/>
    </source>
</evidence>
<evidence type="ECO:0000313" key="1">
    <source>
        <dbReference type="EMBL" id="MFD2695166.1"/>
    </source>
</evidence>
<name>A0ABW5S5U5_9BACL</name>
<keyword evidence="2" id="KW-1185">Reference proteome</keyword>
<dbReference type="Proteomes" id="UP001597399">
    <property type="component" value="Unassembled WGS sequence"/>
</dbReference>
<dbReference type="PANTHER" id="PTHR38664">
    <property type="entry name" value="SLR0058 PROTEIN"/>
    <property type="match status" value="1"/>
</dbReference>
<comment type="caution">
    <text evidence="1">The sequence shown here is derived from an EMBL/GenBank/DDBJ whole genome shotgun (WGS) entry which is preliminary data.</text>
</comment>
<sequence length="111" mass="12354">MNDFLKKSFLIGLGATIASKEKAEKFLNDLSKSGGAAADEAKSLLESFNEKGKENTDKWRTELHQDVVDAIKDLGFVTQEEYANLKEKLTLLENELTGLKQTVSKRDSSED</sequence>